<dbReference type="EMBL" id="UGEB01000001">
    <property type="protein sequence ID" value="STK93512.1"/>
    <property type="molecule type" value="Genomic_DNA"/>
</dbReference>
<evidence type="ECO:0000313" key="2">
    <source>
        <dbReference type="Proteomes" id="UP000255543"/>
    </source>
</evidence>
<proteinExistence type="predicted"/>
<gene>
    <name evidence="1" type="ORF">NCTC8179_04314</name>
</gene>
<dbReference type="AlphaFoldDB" id="A0A377A2I9"/>
<accession>A0A377A2I9</accession>
<organism evidence="1 2">
    <name type="scientific">Escherichia coli</name>
    <dbReference type="NCBI Taxonomy" id="562"/>
    <lineage>
        <taxon>Bacteria</taxon>
        <taxon>Pseudomonadati</taxon>
        <taxon>Pseudomonadota</taxon>
        <taxon>Gammaproteobacteria</taxon>
        <taxon>Enterobacterales</taxon>
        <taxon>Enterobacteriaceae</taxon>
        <taxon>Escherichia</taxon>
    </lineage>
</organism>
<protein>
    <submittedName>
        <fullName evidence="1">Uncharacterized protein</fullName>
    </submittedName>
</protein>
<reference evidence="1 2" key="1">
    <citation type="submission" date="2018-06" db="EMBL/GenBank/DDBJ databases">
        <authorList>
            <consortium name="Pathogen Informatics"/>
            <person name="Doyle S."/>
        </authorList>
    </citation>
    <scope>NUCLEOTIDE SEQUENCE [LARGE SCALE GENOMIC DNA]</scope>
    <source>
        <strain evidence="1 2">NCTC8179</strain>
    </source>
</reference>
<name>A0A377A2I9_ECOLX</name>
<dbReference type="Proteomes" id="UP000255543">
    <property type="component" value="Unassembled WGS sequence"/>
</dbReference>
<sequence length="170" mass="19429">MTCHAVKRWRFAPFDKFTFHFPMRMPDVTIFGCTPDITIEPLTAHAPDPARRLHVQVQYGQSGQLWTLLYHPMRYFLAKYSALPPSQQLLSPDLDVVHPVSRLEGSDLMYLTCSAMMDCITWPTGALSTRLRSSRLMFLLCCRQTFSFCRVRSAVKFSATFVAQGVMISL</sequence>
<evidence type="ECO:0000313" key="1">
    <source>
        <dbReference type="EMBL" id="STK93512.1"/>
    </source>
</evidence>